<dbReference type="CDD" id="cd00761">
    <property type="entry name" value="Glyco_tranf_GTA_type"/>
    <property type="match status" value="1"/>
</dbReference>
<sequence length="361" mass="40466">MSMSAETLLPPVQKALQINLHPFDAPHAALTLPHQLRVWGGQVDRILLTVDTGQVGAGRYKGNGFDAASKRLFDMLEEMQTNYPHLYVDVVDYSDAARNLVAKTFFSRSPIPYPAKAFDGGPFHVYFYGLKRANARYVLHMDSDMMFGGGSQNWFEEAVALQRANPDALCITPFSGPPTVRGDLDISRHVGMPGVRNIPEPRKLPSRVPTWRFATVSTRLFMIDMDRFAKRIGSLELLRPDAKRRIRSYAYNQQPVSMPAEEVLSTNMMRVGVHRLDFLGTGKGMYSLHPPYRSPEFYAALGSIVERIEKGDVPEGQLGDFDINGSMVDWTSALAAKTRSKRYAKALRHLISANVQRFTKA</sequence>
<dbReference type="EMBL" id="FBWK01000004">
    <property type="protein sequence ID" value="CUX09110.1"/>
    <property type="molecule type" value="Genomic_DNA"/>
</dbReference>
<dbReference type="STRING" id="1183432.AGR3A_Cc120026"/>
<keyword evidence="2" id="KW-1185">Reference proteome</keyword>
<reference evidence="2" key="1">
    <citation type="submission" date="2016-01" db="EMBL/GenBank/DDBJ databases">
        <authorList>
            <person name="Regsiter A."/>
            <person name="william w."/>
        </authorList>
    </citation>
    <scope>NUCLEOTIDE SEQUENCE [LARGE SCALE GENOMIC DNA]</scope>
    <source>
        <strain evidence="2">CFBP 6623</strain>
    </source>
</reference>
<gene>
    <name evidence="1" type="ORF">AGR3A_Cc120026</name>
</gene>
<dbReference type="InterPro" id="IPR029044">
    <property type="entry name" value="Nucleotide-diphossugar_trans"/>
</dbReference>
<name>A0A1S7NMJ9_9HYPH</name>
<evidence type="ECO:0000313" key="2">
    <source>
        <dbReference type="Proteomes" id="UP000191988"/>
    </source>
</evidence>
<dbReference type="Proteomes" id="UP000191988">
    <property type="component" value="Unassembled WGS sequence"/>
</dbReference>
<accession>A0A1S7NMJ9</accession>
<dbReference type="SUPFAM" id="SSF53448">
    <property type="entry name" value="Nucleotide-diphospho-sugar transferases"/>
    <property type="match status" value="1"/>
</dbReference>
<protein>
    <recommendedName>
        <fullName evidence="3">Glycosyltransferase family 2 protein</fullName>
    </recommendedName>
</protein>
<proteinExistence type="predicted"/>
<dbReference type="AlphaFoldDB" id="A0A1S7NMJ9"/>
<organism evidence="1 2">
    <name type="scientific">Agrobacterium tomkonis CFBP 6623</name>
    <dbReference type="NCBI Taxonomy" id="1183432"/>
    <lineage>
        <taxon>Bacteria</taxon>
        <taxon>Pseudomonadati</taxon>
        <taxon>Pseudomonadota</taxon>
        <taxon>Alphaproteobacteria</taxon>
        <taxon>Hyphomicrobiales</taxon>
        <taxon>Rhizobiaceae</taxon>
        <taxon>Rhizobium/Agrobacterium group</taxon>
        <taxon>Agrobacterium</taxon>
        <taxon>Agrobacterium tumefaciens complex</taxon>
    </lineage>
</organism>
<evidence type="ECO:0008006" key="3">
    <source>
        <dbReference type="Google" id="ProtNLM"/>
    </source>
</evidence>
<evidence type="ECO:0000313" key="1">
    <source>
        <dbReference type="EMBL" id="CUX09110.1"/>
    </source>
</evidence>